<feature type="compositionally biased region" description="Basic and acidic residues" evidence="5">
    <location>
        <begin position="825"/>
        <end position="835"/>
    </location>
</feature>
<dbReference type="GO" id="GO:0030289">
    <property type="term" value="C:protein phosphatase 4 complex"/>
    <property type="evidence" value="ECO:0007669"/>
    <property type="project" value="TreeGrafter"/>
</dbReference>
<dbReference type="Pfam" id="PF22972">
    <property type="entry name" value="EVH1_PP4R3"/>
    <property type="match status" value="1"/>
</dbReference>
<evidence type="ECO:0000313" key="9">
    <source>
        <dbReference type="Proteomes" id="UP001377567"/>
    </source>
</evidence>
<dbReference type="GO" id="GO:0010948">
    <property type="term" value="P:negative regulation of cell cycle process"/>
    <property type="evidence" value="ECO:0007669"/>
    <property type="project" value="UniProtKB-ARBA"/>
</dbReference>
<organism evidence="8 9">
    <name type="scientific">Maudiozyma humilis</name>
    <name type="common">Sour dough yeast</name>
    <name type="synonym">Kazachstania humilis</name>
    <dbReference type="NCBI Taxonomy" id="51915"/>
    <lineage>
        <taxon>Eukaryota</taxon>
        <taxon>Fungi</taxon>
        <taxon>Dikarya</taxon>
        <taxon>Ascomycota</taxon>
        <taxon>Saccharomycotina</taxon>
        <taxon>Saccharomycetes</taxon>
        <taxon>Saccharomycetales</taxon>
        <taxon>Saccharomycetaceae</taxon>
        <taxon>Maudiozyma</taxon>
    </lineage>
</organism>
<dbReference type="InterPro" id="IPR016024">
    <property type="entry name" value="ARM-type_fold"/>
</dbReference>
<dbReference type="InterPro" id="IPR006887">
    <property type="entry name" value="P4R3-like_central_dom"/>
</dbReference>
<keyword evidence="9" id="KW-1185">Reference proteome</keyword>
<dbReference type="FunFam" id="2.30.29.30:FF:000455">
    <property type="entry name" value="Psy2p"/>
    <property type="match status" value="1"/>
</dbReference>
<evidence type="ECO:0000256" key="3">
    <source>
        <dbReference type="ARBA" id="ARBA00058488"/>
    </source>
</evidence>
<dbReference type="SUPFAM" id="SSF48371">
    <property type="entry name" value="ARM repeat"/>
    <property type="match status" value="1"/>
</dbReference>
<evidence type="ECO:0000259" key="7">
    <source>
        <dbReference type="Pfam" id="PF22972"/>
    </source>
</evidence>
<proteinExistence type="predicted"/>
<name>A0AAV5S563_MAUHU</name>
<feature type="region of interest" description="Disordered" evidence="5">
    <location>
        <begin position="793"/>
        <end position="835"/>
    </location>
</feature>
<dbReference type="InterPro" id="IPR011993">
    <property type="entry name" value="PH-like_dom_sf"/>
</dbReference>
<comment type="function">
    <text evidence="3">Core regulatory subunit of the histone H2A phosphatase complex, which dephosphorylates H2AS128ph (gamma-H2A) that has been displaced from sites of DNA lesions in the double-stranded DNA break repair process. Dephosphorylation is necessary for efficient recovery from the DNA damage checkpoint.</text>
</comment>
<feature type="domain" description="PP4R3 EVH1-like" evidence="7">
    <location>
        <begin position="18"/>
        <end position="132"/>
    </location>
</feature>
<dbReference type="PANTHER" id="PTHR23318">
    <property type="entry name" value="ATP SYNTHASE GAMMA-RELATED"/>
    <property type="match status" value="1"/>
</dbReference>
<dbReference type="PANTHER" id="PTHR23318:SF0">
    <property type="entry name" value="SERINE_THREONINE-PROTEIN PHOSPHATASE 4 REGULATORY SUBUNIT 3"/>
    <property type="match status" value="1"/>
</dbReference>
<accession>A0AAV5S563</accession>
<dbReference type="InterPro" id="IPR055236">
    <property type="entry name" value="EVH1_PP4R3"/>
</dbReference>
<evidence type="ECO:0000256" key="5">
    <source>
        <dbReference type="SAM" id="MobiDB-lite"/>
    </source>
</evidence>
<evidence type="ECO:0000256" key="2">
    <source>
        <dbReference type="ARBA" id="ARBA00023242"/>
    </source>
</evidence>
<evidence type="ECO:0000256" key="4">
    <source>
        <dbReference type="ARBA" id="ARBA00068937"/>
    </source>
</evidence>
<dbReference type="InterPro" id="IPR051137">
    <property type="entry name" value="PP4R3-like"/>
</dbReference>
<gene>
    <name evidence="8" type="ORF">DAKH74_055080</name>
</gene>
<comment type="caution">
    <text evidence="8">The sequence shown here is derived from an EMBL/GenBank/DDBJ whole genome shotgun (WGS) entry which is preliminary data.</text>
</comment>
<dbReference type="AlphaFoldDB" id="A0AAV5S563"/>
<dbReference type="Pfam" id="PF04802">
    <property type="entry name" value="PP4R3"/>
    <property type="match status" value="1"/>
</dbReference>
<comment type="subcellular location">
    <subcellularLocation>
        <location evidence="1">Nucleus</location>
    </subcellularLocation>
</comment>
<dbReference type="GO" id="GO:0005654">
    <property type="term" value="C:nucleoplasm"/>
    <property type="evidence" value="ECO:0007669"/>
    <property type="project" value="TreeGrafter"/>
</dbReference>
<evidence type="ECO:0000259" key="6">
    <source>
        <dbReference type="Pfam" id="PF04802"/>
    </source>
</evidence>
<keyword evidence="2" id="KW-0539">Nucleus</keyword>
<dbReference type="GO" id="GO:0072542">
    <property type="term" value="F:protein phosphatase activator activity"/>
    <property type="evidence" value="ECO:0007669"/>
    <property type="project" value="TreeGrafter"/>
</dbReference>
<reference evidence="8 9" key="1">
    <citation type="journal article" date="2023" name="Elife">
        <title>Identification of key yeast species and microbe-microbe interactions impacting larval growth of Drosophila in the wild.</title>
        <authorList>
            <person name="Mure A."/>
            <person name="Sugiura Y."/>
            <person name="Maeda R."/>
            <person name="Honda K."/>
            <person name="Sakurai N."/>
            <person name="Takahashi Y."/>
            <person name="Watada M."/>
            <person name="Katoh T."/>
            <person name="Gotoh A."/>
            <person name="Gotoh Y."/>
            <person name="Taniguchi I."/>
            <person name="Nakamura K."/>
            <person name="Hayashi T."/>
            <person name="Katayama T."/>
            <person name="Uemura T."/>
            <person name="Hattori Y."/>
        </authorList>
    </citation>
    <scope>NUCLEOTIDE SEQUENCE [LARGE SCALE GENOMIC DNA]</scope>
    <source>
        <strain evidence="8 9">KH-74</strain>
    </source>
</reference>
<evidence type="ECO:0000313" key="8">
    <source>
        <dbReference type="EMBL" id="GMM58891.1"/>
    </source>
</evidence>
<dbReference type="EMBL" id="BTGD01000025">
    <property type="protein sequence ID" value="GMM58891.1"/>
    <property type="molecule type" value="Genomic_DNA"/>
</dbReference>
<protein>
    <recommendedName>
        <fullName evidence="4">Serine/threonine-protein phosphatase 4 regulatory subunit 3</fullName>
    </recommendedName>
</protein>
<evidence type="ECO:0000256" key="1">
    <source>
        <dbReference type="ARBA" id="ARBA00004123"/>
    </source>
</evidence>
<sequence>MDSTVVSEGHTFSNTEPKRVKVYILENNEWKDTGTGFCIGEVSTKDEDPEQNAKDTGTKTEKKEAFLVVSDEEYPTNILLRSQLEGNIEYQRQEETLIVWKDLLGHDIALSFEESLGCDRLCDFIVQVQRHIEENISLVAVRSGDDGIGSVHEIITGPVTLPFTGAPQNTDTLFEALKIFNENTAYEYLKNETVEFVLQNDYVAMLIKFFETAEKEKELKNLLLISNIVKSLILYNQRDILELMVDDEHIMGVVGILEYDTEFPTMKANHREYLKLDAPTFKEILPLENDDLKLIVKKCFRLQFLKDVVLVRFLDDHNFNLFQDIILDLETCIIDVLEQEPFLANILALYDLPKDEENSFDDLEGKKNDGIKLIHQCVQMSKNLEDRDKTKFYKALVTMGLFNVLGYAFNVVTDPVLRILATDTIVTIIEHDILLVHNVAYKKQKLEAKKNNNSAEPLQNDGDDTDMDSKITDDMKFLMILSKILLSDKSPGLREQIIQALNTLLHPEGCFSSLDSDMEGMGSGSMLNEFNYRLNSEHNTNFNSVTKMNENMEDRELNSSMDSIENDQEFQLNEYFNNFYKQIAPVLFAPLIRSQDIPEEDATKETFDDHLLIHLVKLISFIATEHTRISSRKFILESHILKNIAALMKPTHILQLRLTALRCIKNIICLDDRYYHRYLMTNNLYDNIFELLKENIKSDNLANSCIQDLFRLIVHRYTISNIENSNIEELRQQTGVRISKKSNFSVLNKYLWNRFGDTLREISDVPAVNDMWSFYEKTQREKANASHSLNDHILNKISPTEEDEDIDISMSLSENVPDEAPGNADGRKRLHSDIE</sequence>
<dbReference type="Gene3D" id="2.30.29.30">
    <property type="entry name" value="Pleckstrin-homology domain (PH domain)/Phosphotyrosine-binding domain (PTB)"/>
    <property type="match status" value="1"/>
</dbReference>
<dbReference type="Proteomes" id="UP001377567">
    <property type="component" value="Unassembled WGS sequence"/>
</dbReference>
<feature type="domain" description="Serine/threonine-protein phosphatase 4 regulatory subunit 3-like central" evidence="6">
    <location>
        <begin position="177"/>
        <end position="776"/>
    </location>
</feature>
<dbReference type="GO" id="GO:0006974">
    <property type="term" value="P:DNA damage response"/>
    <property type="evidence" value="ECO:0007669"/>
    <property type="project" value="TreeGrafter"/>
</dbReference>